<evidence type="ECO:0000313" key="3">
    <source>
        <dbReference type="Ensembl" id="ENSGMOP00000011368.2"/>
    </source>
</evidence>
<dbReference type="PRINTS" id="PR00111">
    <property type="entry name" value="ABHYDROLASE"/>
</dbReference>
<evidence type="ECO:0000256" key="1">
    <source>
        <dbReference type="ARBA" id="ARBA00008645"/>
    </source>
</evidence>
<dbReference type="Proteomes" id="UP000694546">
    <property type="component" value="Chromosome 13"/>
</dbReference>
<reference evidence="3" key="1">
    <citation type="submission" date="2025-08" db="UniProtKB">
        <authorList>
            <consortium name="Ensembl"/>
        </authorList>
    </citation>
    <scope>IDENTIFICATION</scope>
</reference>
<dbReference type="InterPro" id="IPR050266">
    <property type="entry name" value="AB_hydrolase_sf"/>
</dbReference>
<name>A0A8C4ZBK3_GADMO</name>
<dbReference type="AlphaFoldDB" id="A0A8C4ZBK3"/>
<dbReference type="InterPro" id="IPR000073">
    <property type="entry name" value="AB_hydrolase_1"/>
</dbReference>
<dbReference type="GO" id="GO:0047372">
    <property type="term" value="F:monoacylglycerol lipase activity"/>
    <property type="evidence" value="ECO:0007669"/>
    <property type="project" value="TreeGrafter"/>
</dbReference>
<feature type="domain" description="AB hydrolase-1" evidence="2">
    <location>
        <begin position="154"/>
        <end position="397"/>
    </location>
</feature>
<protein>
    <submittedName>
        <fullName evidence="3">Abhydrolase domain containing 6, acylglycerol lipase</fullName>
    </submittedName>
</protein>
<evidence type="ECO:0000313" key="4">
    <source>
        <dbReference type="Proteomes" id="UP000694546"/>
    </source>
</evidence>
<keyword evidence="4" id="KW-1185">Reference proteome</keyword>
<dbReference type="Pfam" id="PF00561">
    <property type="entry name" value="Abhydrolase_1"/>
    <property type="match status" value="1"/>
</dbReference>
<evidence type="ECO:0000259" key="2">
    <source>
        <dbReference type="Pfam" id="PF00561"/>
    </source>
</evidence>
<dbReference type="OMA" id="YAAMHPT"/>
<dbReference type="InterPro" id="IPR029058">
    <property type="entry name" value="AB_hydrolase_fold"/>
</dbReference>
<dbReference type="Ensembl" id="ENSGMOT00000011676.2">
    <property type="protein sequence ID" value="ENSGMOP00000011368.2"/>
    <property type="gene ID" value="ENSGMOG00000010616.2"/>
</dbReference>
<dbReference type="GO" id="GO:0046464">
    <property type="term" value="P:acylglycerol catabolic process"/>
    <property type="evidence" value="ECO:0007669"/>
    <property type="project" value="TreeGrafter"/>
</dbReference>
<sequence>MQAHTHTDAHTHAQTHIHTHTFTHKHTHTHTHTLAQSHTRTMSHTHTHAHPYTMSHTRTYNVTHTHAHRHIQCHTHAHTISHTRTCNVTHAHKSTHTLALTHISIITLTAGCVCGVCVCECRCSRWRRGLQVRCVFWGDYRFCYSQRGVPGPCPSLLLLHGFSANKDMWLPIMQYLPERQHVVSVDMPGHEGSSRTGPEDWSIQGQVDRIHQFVQAVGLDKQRFHLAGSSMGGNVAGVYAAQHPDQLAALTLICPAGLEVPRDSGFVRLLKEMKERGEVRPEDVPLIPHTTQQMEDMLKLCCHRNIVLPKQILKGLLASRLPNNDFYSQVLQEILSEQSVRSLHDSLHLITTPLQVIWGTDDQVIDVSGAGVLQEAHPGCQVELLERCGHAVMLDRPRKAAQLLTDFLSTQDVQTKKRS</sequence>
<accession>A0A8C4ZBK3</accession>
<dbReference type="PANTHER" id="PTHR43798">
    <property type="entry name" value="MONOACYLGLYCEROL LIPASE"/>
    <property type="match status" value="1"/>
</dbReference>
<proteinExistence type="inferred from homology"/>
<dbReference type="SUPFAM" id="SSF53474">
    <property type="entry name" value="alpha/beta-Hydrolases"/>
    <property type="match status" value="1"/>
</dbReference>
<dbReference type="Gene3D" id="3.40.50.1820">
    <property type="entry name" value="alpha/beta hydrolase"/>
    <property type="match status" value="1"/>
</dbReference>
<reference evidence="3" key="2">
    <citation type="submission" date="2025-09" db="UniProtKB">
        <authorList>
            <consortium name="Ensembl"/>
        </authorList>
    </citation>
    <scope>IDENTIFICATION</scope>
</reference>
<organism evidence="3 4">
    <name type="scientific">Gadus morhua</name>
    <name type="common">Atlantic cod</name>
    <dbReference type="NCBI Taxonomy" id="8049"/>
    <lineage>
        <taxon>Eukaryota</taxon>
        <taxon>Metazoa</taxon>
        <taxon>Chordata</taxon>
        <taxon>Craniata</taxon>
        <taxon>Vertebrata</taxon>
        <taxon>Euteleostomi</taxon>
        <taxon>Actinopterygii</taxon>
        <taxon>Neopterygii</taxon>
        <taxon>Teleostei</taxon>
        <taxon>Neoteleostei</taxon>
        <taxon>Acanthomorphata</taxon>
        <taxon>Zeiogadaria</taxon>
        <taxon>Gadariae</taxon>
        <taxon>Gadiformes</taxon>
        <taxon>Gadoidei</taxon>
        <taxon>Gadidae</taxon>
        <taxon>Gadus</taxon>
    </lineage>
</organism>
<dbReference type="GeneTree" id="ENSGT00510000047225"/>
<dbReference type="GO" id="GO:0032281">
    <property type="term" value="C:AMPA glutamate receptor complex"/>
    <property type="evidence" value="ECO:0007669"/>
    <property type="project" value="TreeGrafter"/>
</dbReference>
<comment type="similarity">
    <text evidence="1">Belongs to the AB hydrolase superfamily.</text>
</comment>
<dbReference type="PANTHER" id="PTHR43798:SF32">
    <property type="entry name" value="ABHYDROLASE DOMAIN-CONTAINING 6, ACYLGLYCEROL LIPASE A"/>
    <property type="match status" value="1"/>
</dbReference>